<feature type="domain" description="Orc1-like AAA ATPase" evidence="7">
    <location>
        <begin position="104"/>
        <end position="294"/>
    </location>
</feature>
<dbReference type="AlphaFoldDB" id="A0A316V1H4"/>
<dbReference type="Pfam" id="PF13191">
    <property type="entry name" value="AAA_16"/>
    <property type="match status" value="1"/>
</dbReference>
<evidence type="ECO:0000313" key="10">
    <source>
        <dbReference type="Proteomes" id="UP000245884"/>
    </source>
</evidence>
<dbReference type="InterPro" id="IPR016527">
    <property type="entry name" value="ORC4"/>
</dbReference>
<dbReference type="PANTHER" id="PTHR12087:SF0">
    <property type="entry name" value="ORIGIN RECOGNITION COMPLEX SUBUNIT 4"/>
    <property type="match status" value="1"/>
</dbReference>
<dbReference type="EMBL" id="KZ819662">
    <property type="protein sequence ID" value="PWN30033.1"/>
    <property type="molecule type" value="Genomic_DNA"/>
</dbReference>
<dbReference type="GO" id="GO:0003688">
    <property type="term" value="F:DNA replication origin binding"/>
    <property type="evidence" value="ECO:0007669"/>
    <property type="project" value="TreeGrafter"/>
</dbReference>
<dbReference type="InterPro" id="IPR032705">
    <property type="entry name" value="ORC4_C"/>
</dbReference>
<keyword evidence="4" id="KW-0238">DNA-binding</keyword>
<dbReference type="GeneID" id="37029742"/>
<feature type="compositionally biased region" description="Acidic residues" evidence="6">
    <location>
        <begin position="196"/>
        <end position="206"/>
    </location>
</feature>
<dbReference type="InterPro" id="IPR027417">
    <property type="entry name" value="P-loop_NTPase"/>
</dbReference>
<feature type="region of interest" description="Disordered" evidence="6">
    <location>
        <begin position="1"/>
        <end position="47"/>
    </location>
</feature>
<dbReference type="PANTHER" id="PTHR12087">
    <property type="entry name" value="ORIGIN RECOGNITION COMPLEX SUBUNIT 4"/>
    <property type="match status" value="1"/>
</dbReference>
<dbReference type="Proteomes" id="UP000245884">
    <property type="component" value="Unassembled WGS sequence"/>
</dbReference>
<gene>
    <name evidence="9" type="ORF">BDZ90DRAFT_257137</name>
</gene>
<dbReference type="OrthoDB" id="343623at2759"/>
<comment type="subcellular location">
    <subcellularLocation>
        <location evidence="1">Nucleus</location>
    </subcellularLocation>
</comment>
<feature type="domain" description="Origin recognition complex subunit 4 C-terminal" evidence="8">
    <location>
        <begin position="353"/>
        <end position="593"/>
    </location>
</feature>
<comment type="similarity">
    <text evidence="2">Belongs to the ORC4 family.</text>
</comment>
<dbReference type="InterPro" id="IPR041664">
    <property type="entry name" value="AAA_16"/>
</dbReference>
<evidence type="ECO:0000259" key="8">
    <source>
        <dbReference type="Pfam" id="PF14629"/>
    </source>
</evidence>
<keyword evidence="5" id="KW-0539">Nucleus</keyword>
<accession>A0A316V1H4</accession>
<proteinExistence type="inferred from homology"/>
<dbReference type="GO" id="GO:0006270">
    <property type="term" value="P:DNA replication initiation"/>
    <property type="evidence" value="ECO:0007669"/>
    <property type="project" value="TreeGrafter"/>
</dbReference>
<evidence type="ECO:0000256" key="5">
    <source>
        <dbReference type="ARBA" id="ARBA00023242"/>
    </source>
</evidence>
<sequence>MPAAVGTPRKRSRQGEAEGTKQPSSSRRGAKRSRQSNGHEVLDDDDDVANELLDLDHGDDDRDAEISQPALVRLDKAKLTIGLDRKRQEVLNRLSGHVTTTDDLVCLQEQAVTLEQTLKATVQRGESNSILLVGPRGSGKDAILKTSLASLGSPSSYHHVQISARRCTTDRVAMRELAQQLIQLGALSIGQDDKLDLEEEDDEEHEGEDRDGRQSDINNVDEEDDEEKAALGTAVLSSLSNTTSSILSMLASASSSSTSSSARPLIITLDSFDLLTTRPRQALLYCLLDAVQSGSYRPGLAIVGMTRRPDTTDLLEKRVKSRFSHRIVQCYPPSALDEWKQLVGKALSAGEGQDAQLDEAWAKDVQTLLASDTFTETLQAMIDVSKDAQLLFQSLYPSIASLSPTFPTLSPRRFVSSQVLYNGAIDDQDVLHRLPTMPFMLLIAAKHLELRADRSVFNFEMLLSEVTTFSRRSRREREAAGMGGLGLKAGEVVEPTTPRGQARRQAAKEVASGAETGAHNARDDRQRAMLAFEELLSLELFLPDAFLSTISFGPTAAATGPPPLPKSTLVPAASRATVVRREYLRVRSVLEPHIVSEVAKARGKKGTLNTDIVQWAVGRTVA</sequence>
<organism evidence="9 10">
    <name type="scientific">Jaminaea rosea</name>
    <dbReference type="NCBI Taxonomy" id="1569628"/>
    <lineage>
        <taxon>Eukaryota</taxon>
        <taxon>Fungi</taxon>
        <taxon>Dikarya</taxon>
        <taxon>Basidiomycota</taxon>
        <taxon>Ustilaginomycotina</taxon>
        <taxon>Exobasidiomycetes</taxon>
        <taxon>Microstromatales</taxon>
        <taxon>Microstromatales incertae sedis</taxon>
        <taxon>Jaminaea</taxon>
    </lineage>
</organism>
<feature type="region of interest" description="Disordered" evidence="6">
    <location>
        <begin position="196"/>
        <end position="229"/>
    </location>
</feature>
<name>A0A316V1H4_9BASI</name>
<feature type="region of interest" description="Disordered" evidence="6">
    <location>
        <begin position="486"/>
        <end position="522"/>
    </location>
</feature>
<evidence type="ECO:0000313" key="9">
    <source>
        <dbReference type="EMBL" id="PWN30033.1"/>
    </source>
</evidence>
<dbReference type="Gene3D" id="3.40.50.300">
    <property type="entry name" value="P-loop containing nucleotide triphosphate hydrolases"/>
    <property type="match status" value="1"/>
</dbReference>
<dbReference type="STRING" id="1569628.A0A316V1H4"/>
<evidence type="ECO:0000256" key="1">
    <source>
        <dbReference type="ARBA" id="ARBA00004123"/>
    </source>
</evidence>
<dbReference type="SUPFAM" id="SSF52540">
    <property type="entry name" value="P-loop containing nucleoside triphosphate hydrolases"/>
    <property type="match status" value="1"/>
</dbReference>
<dbReference type="RefSeq" id="XP_025364645.1">
    <property type="nucleotide sequence ID" value="XM_025507919.1"/>
</dbReference>
<dbReference type="Pfam" id="PF14629">
    <property type="entry name" value="ORC4_C"/>
    <property type="match status" value="1"/>
</dbReference>
<evidence type="ECO:0000256" key="3">
    <source>
        <dbReference type="ARBA" id="ARBA00022705"/>
    </source>
</evidence>
<keyword evidence="3" id="KW-0235">DNA replication</keyword>
<evidence type="ECO:0000259" key="7">
    <source>
        <dbReference type="Pfam" id="PF13191"/>
    </source>
</evidence>
<reference evidence="9 10" key="1">
    <citation type="journal article" date="2018" name="Mol. Biol. Evol.">
        <title>Broad Genomic Sampling Reveals a Smut Pathogenic Ancestry of the Fungal Clade Ustilaginomycotina.</title>
        <authorList>
            <person name="Kijpornyongpan T."/>
            <person name="Mondo S.J."/>
            <person name="Barry K."/>
            <person name="Sandor L."/>
            <person name="Lee J."/>
            <person name="Lipzen A."/>
            <person name="Pangilinan J."/>
            <person name="LaButti K."/>
            <person name="Hainaut M."/>
            <person name="Henrissat B."/>
            <person name="Grigoriev I.V."/>
            <person name="Spatafora J.W."/>
            <person name="Aime M.C."/>
        </authorList>
    </citation>
    <scope>NUCLEOTIDE SEQUENCE [LARGE SCALE GENOMIC DNA]</scope>
    <source>
        <strain evidence="9 10">MCA 5214</strain>
    </source>
</reference>
<evidence type="ECO:0000256" key="4">
    <source>
        <dbReference type="ARBA" id="ARBA00023125"/>
    </source>
</evidence>
<keyword evidence="10" id="KW-1185">Reference proteome</keyword>
<dbReference type="GO" id="GO:0005664">
    <property type="term" value="C:nuclear origin of replication recognition complex"/>
    <property type="evidence" value="ECO:0007669"/>
    <property type="project" value="TreeGrafter"/>
</dbReference>
<evidence type="ECO:0000256" key="2">
    <source>
        <dbReference type="ARBA" id="ARBA00005334"/>
    </source>
</evidence>
<evidence type="ECO:0000256" key="6">
    <source>
        <dbReference type="SAM" id="MobiDB-lite"/>
    </source>
</evidence>
<protein>
    <submittedName>
        <fullName evidence="9">Uncharacterized protein</fullName>
    </submittedName>
</protein>